<protein>
    <submittedName>
        <fullName evidence="2">Gala protein type 1, 3 or 4</fullName>
    </submittedName>
</protein>
<evidence type="ECO:0000313" key="3">
    <source>
        <dbReference type="Proteomes" id="UP000255297"/>
    </source>
</evidence>
<dbReference type="InterPro" id="IPR001611">
    <property type="entry name" value="Leu-rich_rpt"/>
</dbReference>
<dbReference type="STRING" id="1122170.GCA_000701265_00792"/>
<dbReference type="SUPFAM" id="SSF52047">
    <property type="entry name" value="RNI-like"/>
    <property type="match status" value="1"/>
</dbReference>
<dbReference type="OrthoDB" id="5653788at2"/>
<dbReference type="AlphaFoldDB" id="A0A378LUJ8"/>
<evidence type="ECO:0000256" key="1">
    <source>
        <dbReference type="ARBA" id="ARBA00022737"/>
    </source>
</evidence>
<dbReference type="InterPro" id="IPR052201">
    <property type="entry name" value="LRR-containing_regulator"/>
</dbReference>
<dbReference type="Gene3D" id="3.80.10.10">
    <property type="entry name" value="Ribonuclease Inhibitor"/>
    <property type="match status" value="3"/>
</dbReference>
<proteinExistence type="predicted"/>
<dbReference type="SMART" id="SM00368">
    <property type="entry name" value="LRR_RI"/>
    <property type="match status" value="7"/>
</dbReference>
<dbReference type="Proteomes" id="UP000255297">
    <property type="component" value="Unassembled WGS sequence"/>
</dbReference>
<evidence type="ECO:0000313" key="2">
    <source>
        <dbReference type="EMBL" id="STY29508.1"/>
    </source>
</evidence>
<gene>
    <name evidence="2" type="primary">legL1_2</name>
    <name evidence="2" type="ORF">NCTC11532_01695</name>
</gene>
<dbReference type="PROSITE" id="PS51450">
    <property type="entry name" value="LRR"/>
    <property type="match status" value="1"/>
</dbReference>
<organism evidence="2 3">
    <name type="scientific">Legionella wadsworthii</name>
    <dbReference type="NCBI Taxonomy" id="28088"/>
    <lineage>
        <taxon>Bacteria</taxon>
        <taxon>Pseudomonadati</taxon>
        <taxon>Pseudomonadota</taxon>
        <taxon>Gammaproteobacteria</taxon>
        <taxon>Legionellales</taxon>
        <taxon>Legionellaceae</taxon>
        <taxon>Legionella</taxon>
    </lineage>
</organism>
<dbReference type="InterPro" id="IPR032675">
    <property type="entry name" value="LRR_dom_sf"/>
</dbReference>
<dbReference type="PANTHER" id="PTHR24111">
    <property type="entry name" value="LEUCINE-RICH REPEAT-CONTAINING PROTEIN 34"/>
    <property type="match status" value="1"/>
</dbReference>
<name>A0A378LUJ8_9GAMM</name>
<sequence>MYSTKFMLFDLLVRRYYHYYFTEMPVMKSLQNPNAVMDLSNLKKHFKIWQMAVSSLDNNPTVEYLTCQKLPEEEVTQKFIIILMDALSKNTQIKALTLRNNPLTSSAPYIAQMLELNTTLKSINLSGTQIDAGGIRALAIAFEKNNNLKSIKLNHLKIESNTDHLFEVLSKKKSLQELEIMDCNLQVESGLLKLLSENQSLKKLHLGLNYLDKGIDYLVDGLRQNTSLTSLNVMSCGLDLCDPYLLAEAISQHPSLTHLDLSYNGLNPIENPLPTLILDNSSIRSLNLSRNGIEDEGIRYISSSIKNNQSLNTLILNGNHITDKGVGHLSEALQQNNTLVHLDITENDITSVRILTEQLQNNITITSIDCDQEKISDGSWPALDELLKRNQQIKGSYLVLLNEAEAINDMLGMLNVLKDMKNEFYHNEEHKWKPESLKNIYVTSFELVKSKLMEQLHGNENQEQSLLNVIDIYFKSIPAMSELSHELILGLRTYIKTASLEKSEEDLLIHLIHSIEQLKDDESLHEENFESFKNVLDLLTQKIISKHEKIENNILSQPGVKKKKYYNQDDFLSKLFGDTHYQSLSIKRDQFSGLCELICNYIIKEDLMGYSAQDTSLERNISGMPKNLNEIQFMAGLYQLNSDWVLNSHILDTSSTTDKLKAYLFNQYPYTLFSSSDVSKDGKQLDYTLLKDQLDALEKGCYVKFIAFAKSLGKMEGHSMLIKKNPDNTYSFFDPNKGEYLLLNPQELCSKLNKALRLNNATHMAFLDGVQYIKKLNKSAARESPAFKSKAQLNVMRIDPLDRQANMHKIYHLLSNAVFHNIKNESPHFIKEIKNILKQIDYNNELNIVQSIIKIKEISNMEPAPDENHHVLALREVFHSSMSTTFASFVANLNKEPQFQRIMDELPSQRDVLSQG</sequence>
<keyword evidence="3" id="KW-1185">Reference proteome</keyword>
<dbReference type="PANTHER" id="PTHR24111:SF0">
    <property type="entry name" value="LEUCINE-RICH REPEAT-CONTAINING PROTEIN"/>
    <property type="match status" value="1"/>
</dbReference>
<keyword evidence="1" id="KW-0677">Repeat</keyword>
<dbReference type="Pfam" id="PF13516">
    <property type="entry name" value="LRR_6"/>
    <property type="match status" value="6"/>
</dbReference>
<accession>A0A378LUJ8</accession>
<dbReference type="EMBL" id="UGPB01000001">
    <property type="protein sequence ID" value="STY29508.1"/>
    <property type="molecule type" value="Genomic_DNA"/>
</dbReference>
<reference evidence="2 3" key="1">
    <citation type="submission" date="2018-06" db="EMBL/GenBank/DDBJ databases">
        <authorList>
            <consortium name="Pathogen Informatics"/>
            <person name="Doyle S."/>
        </authorList>
    </citation>
    <scope>NUCLEOTIDE SEQUENCE [LARGE SCALE GENOMIC DNA]</scope>
    <source>
        <strain evidence="2 3">NCTC11532</strain>
    </source>
</reference>